<gene>
    <name evidence="2" type="ORF">EA26_00425</name>
</gene>
<evidence type="ECO:0000313" key="2">
    <source>
        <dbReference type="EMBL" id="KGK09867.1"/>
    </source>
</evidence>
<organism evidence="2 3">
    <name type="scientific">Vibrio navarrensis</name>
    <dbReference type="NCBI Taxonomy" id="29495"/>
    <lineage>
        <taxon>Bacteria</taxon>
        <taxon>Pseudomonadati</taxon>
        <taxon>Pseudomonadota</taxon>
        <taxon>Gammaproteobacteria</taxon>
        <taxon>Vibrionales</taxon>
        <taxon>Vibrionaceae</taxon>
        <taxon>Vibrio</taxon>
    </lineage>
</organism>
<dbReference type="eggNOG" id="COG3219">
    <property type="taxonomic scope" value="Bacteria"/>
</dbReference>
<feature type="domain" description="Putative DNA-binding" evidence="1">
    <location>
        <begin position="6"/>
        <end position="92"/>
    </location>
</feature>
<proteinExistence type="predicted"/>
<dbReference type="STRING" id="29495.EA26_00425"/>
<comment type="caution">
    <text evidence="2">The sequence shown here is derived from an EMBL/GenBank/DDBJ whole genome shotgun (WGS) entry which is preliminary data.</text>
</comment>
<dbReference type="InterPro" id="IPR018640">
    <property type="entry name" value="DUF2063"/>
</dbReference>
<dbReference type="Proteomes" id="UP000029994">
    <property type="component" value="Unassembled WGS sequence"/>
</dbReference>
<name>A0A099LRG2_9VIBR</name>
<dbReference type="GeneID" id="43681687"/>
<sequence length="250" mass="28191">MRLADLQHRFARALHYQASGEICDIVSDQFTADERIQIYRNNFVIGLSELLELSYPKTRLLLGEACFAQIVRQYVLRVPLSQADVSSYGEGFETTLAQFPQVVEQVPCCREFARFEWTIDLCQQQWQEAQKTAQTQPLDALAQIDPARHGEVRFHLAVGVACFAADYALFSLHQAIREQCFDDLHIEQAQAGVIQVFADRSYQCMPLTPAAFALLTQLEQQKALADIDAELLAELNALVELGVISHFSLP</sequence>
<keyword evidence="3" id="KW-1185">Reference proteome</keyword>
<dbReference type="RefSeq" id="WP_039422236.1">
    <property type="nucleotide sequence ID" value="NZ_CP061845.1"/>
</dbReference>
<dbReference type="Gene3D" id="1.10.150.690">
    <property type="entry name" value="DUF2063"/>
    <property type="match status" value="1"/>
</dbReference>
<accession>A0A099LRG2</accession>
<dbReference type="InterPro" id="IPR044922">
    <property type="entry name" value="DUF2063_N_sf"/>
</dbReference>
<dbReference type="Pfam" id="PF09836">
    <property type="entry name" value="DUF2063"/>
    <property type="match status" value="1"/>
</dbReference>
<protein>
    <recommendedName>
        <fullName evidence="1">Putative DNA-binding domain-containing protein</fullName>
    </recommendedName>
</protein>
<evidence type="ECO:0000259" key="1">
    <source>
        <dbReference type="Pfam" id="PF09836"/>
    </source>
</evidence>
<dbReference type="EMBL" id="JMCG01000001">
    <property type="protein sequence ID" value="KGK09867.1"/>
    <property type="molecule type" value="Genomic_DNA"/>
</dbReference>
<reference evidence="2 3" key="1">
    <citation type="submission" date="2014-04" db="EMBL/GenBank/DDBJ databases">
        <title>Genome sequencing of Vibrio navarrensis strains.</title>
        <authorList>
            <person name="Gladney L.M."/>
            <person name="Katz L.S."/>
            <person name="Marino-Ramirez L."/>
            <person name="Jordan I.K."/>
        </authorList>
    </citation>
    <scope>NUCLEOTIDE SEQUENCE [LARGE SCALE GENOMIC DNA]</scope>
    <source>
        <strain evidence="2 3">ATCC 51183</strain>
    </source>
</reference>
<evidence type="ECO:0000313" key="3">
    <source>
        <dbReference type="Proteomes" id="UP000029994"/>
    </source>
</evidence>
<dbReference type="AlphaFoldDB" id="A0A099LRG2"/>